<evidence type="ECO:0000313" key="2">
    <source>
        <dbReference type="EMBL" id="MFD2212460.1"/>
    </source>
</evidence>
<comment type="caution">
    <text evidence="2">The sequence shown here is derived from an EMBL/GenBank/DDBJ whole genome shotgun (WGS) entry which is preliminary data.</text>
</comment>
<keyword evidence="3" id="KW-1185">Reference proteome</keyword>
<keyword evidence="1" id="KW-1133">Transmembrane helix</keyword>
<protein>
    <submittedName>
        <fullName evidence="2">CBO0543 family protein</fullName>
    </submittedName>
</protein>
<feature type="transmembrane region" description="Helical" evidence="1">
    <location>
        <begin position="107"/>
        <end position="125"/>
    </location>
</feature>
<keyword evidence="1" id="KW-0812">Transmembrane</keyword>
<dbReference type="Proteomes" id="UP001597318">
    <property type="component" value="Unassembled WGS sequence"/>
</dbReference>
<gene>
    <name evidence="2" type="ORF">ACFSKK_01905</name>
</gene>
<proteinExistence type="predicted"/>
<dbReference type="EMBL" id="JBHUIK010000001">
    <property type="protein sequence ID" value="MFD2212460.1"/>
    <property type="molecule type" value="Genomic_DNA"/>
</dbReference>
<accession>A0ABW5BU79</accession>
<dbReference type="NCBIfam" id="NF041644">
    <property type="entry name" value="CBO0543_fam"/>
    <property type="match status" value="1"/>
</dbReference>
<organism evidence="2 3">
    <name type="scientific">Metabacillus endolithicus</name>
    <dbReference type="NCBI Taxonomy" id="1535204"/>
    <lineage>
        <taxon>Bacteria</taxon>
        <taxon>Bacillati</taxon>
        <taxon>Bacillota</taxon>
        <taxon>Bacilli</taxon>
        <taxon>Bacillales</taxon>
        <taxon>Bacillaceae</taxon>
        <taxon>Metabacillus</taxon>
    </lineage>
</organism>
<evidence type="ECO:0000256" key="1">
    <source>
        <dbReference type="SAM" id="Phobius"/>
    </source>
</evidence>
<keyword evidence="1" id="KW-0472">Membrane</keyword>
<evidence type="ECO:0000313" key="3">
    <source>
        <dbReference type="Proteomes" id="UP001597318"/>
    </source>
</evidence>
<dbReference type="RefSeq" id="WP_232273454.1">
    <property type="nucleotide sequence ID" value="NZ_CP095550.1"/>
</dbReference>
<sequence length="197" mass="23831">MKINMDQQQMEAYEKINSLMKDVTDLRVEYWHQYSNFQSWQFWVIFLLMFLTPLLVLYFVIDRKKMFLLGFYGFNINVWFGIVDTWGNKQGLWGYPYELTPYVPGNLSLDTALVPVLFILVYQWTLNHNKNFYLYTIVLALFLSFICKPILVMHNFFLLHKWANYFYLFIGYCLIFLFSKLITNIFLKMSKNTSSYY</sequence>
<reference evidence="3" key="1">
    <citation type="journal article" date="2019" name="Int. J. Syst. Evol. Microbiol.">
        <title>The Global Catalogue of Microorganisms (GCM) 10K type strain sequencing project: providing services to taxonomists for standard genome sequencing and annotation.</title>
        <authorList>
            <consortium name="The Broad Institute Genomics Platform"/>
            <consortium name="The Broad Institute Genome Sequencing Center for Infectious Disease"/>
            <person name="Wu L."/>
            <person name="Ma J."/>
        </authorList>
    </citation>
    <scope>NUCLEOTIDE SEQUENCE [LARGE SCALE GENOMIC DNA]</scope>
    <source>
        <strain evidence="3">CGMCC 1.15474</strain>
    </source>
</reference>
<feature type="transmembrane region" description="Helical" evidence="1">
    <location>
        <begin position="67"/>
        <end position="87"/>
    </location>
</feature>
<dbReference type="InterPro" id="IPR048147">
    <property type="entry name" value="CBO0543-like"/>
</dbReference>
<feature type="transmembrane region" description="Helical" evidence="1">
    <location>
        <begin position="40"/>
        <end position="60"/>
    </location>
</feature>
<name>A0ABW5BU79_9BACI</name>
<feature type="transmembrane region" description="Helical" evidence="1">
    <location>
        <begin position="165"/>
        <end position="187"/>
    </location>
</feature>
<feature type="transmembrane region" description="Helical" evidence="1">
    <location>
        <begin position="132"/>
        <end position="153"/>
    </location>
</feature>